<name>A0A822FQM0_9BILA</name>
<proteinExistence type="predicted"/>
<accession>A0A822FQM0</accession>
<feature type="non-terminal residue" evidence="1">
    <location>
        <position position="1"/>
    </location>
</feature>
<organism evidence="1 2">
    <name type="scientific">Rotaria socialis</name>
    <dbReference type="NCBI Taxonomy" id="392032"/>
    <lineage>
        <taxon>Eukaryota</taxon>
        <taxon>Metazoa</taxon>
        <taxon>Spiralia</taxon>
        <taxon>Gnathifera</taxon>
        <taxon>Rotifera</taxon>
        <taxon>Eurotatoria</taxon>
        <taxon>Bdelloidea</taxon>
        <taxon>Philodinida</taxon>
        <taxon>Philodinidae</taxon>
        <taxon>Rotaria</taxon>
    </lineage>
</organism>
<comment type="caution">
    <text evidence="1">The sequence shown here is derived from an EMBL/GenBank/DDBJ whole genome shotgun (WGS) entry which is preliminary data.</text>
</comment>
<feature type="non-terminal residue" evidence="1">
    <location>
        <position position="80"/>
    </location>
</feature>
<dbReference type="EMBL" id="CAJOBR010086028">
    <property type="protein sequence ID" value="CAF5132848.1"/>
    <property type="molecule type" value="Genomic_DNA"/>
</dbReference>
<reference evidence="1" key="1">
    <citation type="submission" date="2021-02" db="EMBL/GenBank/DDBJ databases">
        <authorList>
            <person name="Nowell W R."/>
        </authorList>
    </citation>
    <scope>NUCLEOTIDE SEQUENCE</scope>
</reference>
<dbReference type="Proteomes" id="UP000663848">
    <property type="component" value="Unassembled WGS sequence"/>
</dbReference>
<protein>
    <submittedName>
        <fullName evidence="1">Uncharacterized protein</fullName>
    </submittedName>
</protein>
<sequence length="80" mass="9467">DRPIVQRSNVFKSRRDCELRQATVESYERYASAKTRSTAIHCLQEAGCFKGKSWLRQVEISKEMIKHTVKRRIRRANDEI</sequence>
<dbReference type="AlphaFoldDB" id="A0A822FQM0"/>
<evidence type="ECO:0000313" key="1">
    <source>
        <dbReference type="EMBL" id="CAF5132848.1"/>
    </source>
</evidence>
<gene>
    <name evidence="1" type="ORF">QYT958_LOCUS46981</name>
</gene>
<evidence type="ECO:0000313" key="2">
    <source>
        <dbReference type="Proteomes" id="UP000663848"/>
    </source>
</evidence>